<evidence type="ECO:0000313" key="3">
    <source>
        <dbReference type="Proteomes" id="UP001059773"/>
    </source>
</evidence>
<proteinExistence type="predicted"/>
<gene>
    <name evidence="2" type="ORF">NP439_19140</name>
</gene>
<dbReference type="RefSeq" id="WP_256707401.1">
    <property type="nucleotide sequence ID" value="NZ_CP101914.1"/>
</dbReference>
<feature type="transmembrane region" description="Helical" evidence="1">
    <location>
        <begin position="85"/>
        <end position="106"/>
    </location>
</feature>
<feature type="transmembrane region" description="Helical" evidence="1">
    <location>
        <begin position="166"/>
        <end position="185"/>
    </location>
</feature>
<keyword evidence="1" id="KW-1133">Transmembrane helix</keyword>
<feature type="transmembrane region" description="Helical" evidence="1">
    <location>
        <begin position="48"/>
        <end position="64"/>
    </location>
</feature>
<feature type="transmembrane region" description="Helical" evidence="1">
    <location>
        <begin position="278"/>
        <end position="306"/>
    </location>
</feature>
<evidence type="ECO:0000313" key="2">
    <source>
        <dbReference type="EMBL" id="UUI02136.1"/>
    </source>
</evidence>
<dbReference type="Proteomes" id="UP001059773">
    <property type="component" value="Chromosome"/>
</dbReference>
<keyword evidence="3" id="KW-1185">Reference proteome</keyword>
<dbReference type="Gene3D" id="2.30.42.10">
    <property type="match status" value="1"/>
</dbReference>
<keyword evidence="1" id="KW-0472">Membrane</keyword>
<evidence type="ECO:0000256" key="1">
    <source>
        <dbReference type="SAM" id="Phobius"/>
    </source>
</evidence>
<dbReference type="SUPFAM" id="SSF50156">
    <property type="entry name" value="PDZ domain-like"/>
    <property type="match status" value="1"/>
</dbReference>
<feature type="transmembrane region" description="Helical" evidence="1">
    <location>
        <begin position="135"/>
        <end position="151"/>
    </location>
</feature>
<feature type="transmembrane region" description="Helical" evidence="1">
    <location>
        <begin position="237"/>
        <end position="258"/>
    </location>
</feature>
<dbReference type="InterPro" id="IPR036034">
    <property type="entry name" value="PDZ_sf"/>
</dbReference>
<accession>A0ABY5JPA8</accession>
<name>A0ABY5JPA8_9BACI</name>
<sequence length="427" mass="48793">MSFGPGLGRLSLNDRFSTQIVLVKKVILVEAWLIELAKGIGKFFLNPALYWFLFILTVASYFRIKRERYDFGIKIFPKFIEWHRTWLVSLISGILISAVIISVGMVFSYETLLVLALSFVILSISTRFTLLSPSYTLGLTFLILFFAPYLIDMQNIIDYSLLYERSLPALAVLAGLLLFVESLLIKRTEKQDVFPRIELSDRGVWVGEQQIKRLTVVPMLMLVPEGLITSFAPWWPYLSIGETSLGLVLIPFLLGFHYKAKGHFHQDAIYKLAKANTFLATGILLIAVGGVFVPYLSLAAIILAIIGKEYLNYRYREGDRLRRPYYQPHLKGLRVIGILPESPADRLEIEIGEIIYRVDGRNVLTSQAFYEALQGSGAYIKMEVLNHDEEVRFVQCSLYEGEHHSLGFQFAEEPFKARRERRDNNVS</sequence>
<organism evidence="2 3">
    <name type="scientific">Oceanobacillus jeddahense</name>
    <dbReference type="NCBI Taxonomy" id="1462527"/>
    <lineage>
        <taxon>Bacteria</taxon>
        <taxon>Bacillati</taxon>
        <taxon>Bacillota</taxon>
        <taxon>Bacilli</taxon>
        <taxon>Bacillales</taxon>
        <taxon>Bacillaceae</taxon>
        <taxon>Oceanobacillus</taxon>
    </lineage>
</organism>
<protein>
    <submittedName>
        <fullName evidence="2">PDZ domain-containing protein</fullName>
    </submittedName>
</protein>
<reference evidence="2" key="1">
    <citation type="submission" date="2022-07" db="EMBL/GenBank/DDBJ databases">
        <title>FELIX.</title>
        <authorList>
            <person name="Wan K.H."/>
            <person name="Park S."/>
            <person name="Lawrence Q."/>
            <person name="Eichenberger J.P."/>
            <person name="Booth B.W."/>
            <person name="Piaggio A.J."/>
            <person name="Chandler J.C."/>
            <person name="Franklin A.B."/>
            <person name="Celniker S.E."/>
        </authorList>
    </citation>
    <scope>NUCLEOTIDE SEQUENCE</scope>
    <source>
        <strain evidence="2">QA-1986 374</strain>
    </source>
</reference>
<keyword evidence="1" id="KW-0812">Transmembrane</keyword>
<dbReference type="EMBL" id="CP101914">
    <property type="protein sequence ID" value="UUI02136.1"/>
    <property type="molecule type" value="Genomic_DNA"/>
</dbReference>